<accession>A0A0B7N225</accession>
<feature type="region of interest" description="Disordered" evidence="1">
    <location>
        <begin position="1"/>
        <end position="24"/>
    </location>
</feature>
<proteinExistence type="predicted"/>
<evidence type="ECO:0000256" key="1">
    <source>
        <dbReference type="SAM" id="MobiDB-lite"/>
    </source>
</evidence>
<feature type="compositionally biased region" description="Polar residues" evidence="1">
    <location>
        <begin position="1"/>
        <end position="13"/>
    </location>
</feature>
<protein>
    <submittedName>
        <fullName evidence="2">Uncharacterized protein</fullName>
    </submittedName>
</protein>
<evidence type="ECO:0000313" key="2">
    <source>
        <dbReference type="EMBL" id="CEP12361.1"/>
    </source>
</evidence>
<keyword evidence="3" id="KW-1185">Reference proteome</keyword>
<sequence>MSHSTININDLLSTPTRRGRGRPPMSRACQFCNAVLDGYQALRNHRRSCRLNHQNAGQQEDVVMDDVSNQVDQDASNIHGETLPEAYQDDALPDYTDDAMQVEAENGDASMVTMAPSNEDGEFYTLGIVWDGRYLLLGKKMPIVTGMTSLTMMVPVCQTFTSFQMIF</sequence>
<gene>
    <name evidence="2" type="primary">PARPA_06296.1 scaffold 21376</name>
</gene>
<organism evidence="2 3">
    <name type="scientific">Parasitella parasitica</name>
    <dbReference type="NCBI Taxonomy" id="35722"/>
    <lineage>
        <taxon>Eukaryota</taxon>
        <taxon>Fungi</taxon>
        <taxon>Fungi incertae sedis</taxon>
        <taxon>Mucoromycota</taxon>
        <taxon>Mucoromycotina</taxon>
        <taxon>Mucoromycetes</taxon>
        <taxon>Mucorales</taxon>
        <taxon>Mucorineae</taxon>
        <taxon>Mucoraceae</taxon>
        <taxon>Parasitella</taxon>
    </lineage>
</organism>
<evidence type="ECO:0000313" key="3">
    <source>
        <dbReference type="Proteomes" id="UP000054107"/>
    </source>
</evidence>
<dbReference type="AlphaFoldDB" id="A0A0B7N225"/>
<reference evidence="2 3" key="1">
    <citation type="submission" date="2014-09" db="EMBL/GenBank/DDBJ databases">
        <authorList>
            <person name="Ellenberger Sabrina"/>
        </authorList>
    </citation>
    <scope>NUCLEOTIDE SEQUENCE [LARGE SCALE GENOMIC DNA]</scope>
    <source>
        <strain evidence="2 3">CBS 412.66</strain>
    </source>
</reference>
<name>A0A0B7N225_9FUNG</name>
<dbReference type="EMBL" id="LN727609">
    <property type="protein sequence ID" value="CEP12361.1"/>
    <property type="molecule type" value="Genomic_DNA"/>
</dbReference>
<dbReference type="Proteomes" id="UP000054107">
    <property type="component" value="Unassembled WGS sequence"/>
</dbReference>